<accession>A0A1H7I4B9</accession>
<organism evidence="2 3">
    <name type="scientific">Jannaschia helgolandensis</name>
    <dbReference type="NCBI Taxonomy" id="188906"/>
    <lineage>
        <taxon>Bacteria</taxon>
        <taxon>Pseudomonadati</taxon>
        <taxon>Pseudomonadota</taxon>
        <taxon>Alphaproteobacteria</taxon>
        <taxon>Rhodobacterales</taxon>
        <taxon>Roseobacteraceae</taxon>
        <taxon>Jannaschia</taxon>
    </lineage>
</organism>
<evidence type="ECO:0000256" key="1">
    <source>
        <dbReference type="SAM" id="Phobius"/>
    </source>
</evidence>
<name>A0A1H7I4B9_9RHOB</name>
<keyword evidence="3" id="KW-1185">Reference proteome</keyword>
<keyword evidence="1" id="KW-0812">Transmembrane</keyword>
<evidence type="ECO:0000313" key="3">
    <source>
        <dbReference type="Proteomes" id="UP000199283"/>
    </source>
</evidence>
<keyword evidence="1" id="KW-0472">Membrane</keyword>
<reference evidence="2 3" key="1">
    <citation type="submission" date="2016-10" db="EMBL/GenBank/DDBJ databases">
        <authorList>
            <person name="de Groot N.N."/>
        </authorList>
    </citation>
    <scope>NUCLEOTIDE SEQUENCE [LARGE SCALE GENOMIC DNA]</scope>
    <source>
        <strain evidence="2 3">DSM 14858</strain>
    </source>
</reference>
<proteinExistence type="predicted"/>
<dbReference type="STRING" id="188906.SAMN04488526_0904"/>
<sequence length="199" mass="21010">MRTAEQSEKGCARPGGIVRTRRNGGHRAIAFGVFASMLFITPAAADIATACAGTSTFPDAVTQLESEGWTVLTRDSDLTEAQVDALAWTLMTGYLAGDDGGEDIATLLDLQRRSAPGLLARRDTDTTKSRVLTDDDGVLTIVQTRTLPGRVERICRFATTGNAAADAPVGLTIINTTEVDGAPETLAEIATVLTEETKP</sequence>
<dbReference type="OrthoDB" id="7659044at2"/>
<gene>
    <name evidence="2" type="ORF">SAMN04488526_0904</name>
</gene>
<keyword evidence="1" id="KW-1133">Transmembrane helix</keyword>
<dbReference type="RefSeq" id="WP_092760125.1">
    <property type="nucleotide sequence ID" value="NZ_FNZQ01000001.1"/>
</dbReference>
<dbReference type="EMBL" id="FNZQ01000001">
    <property type="protein sequence ID" value="SEK56647.1"/>
    <property type="molecule type" value="Genomic_DNA"/>
</dbReference>
<dbReference type="Proteomes" id="UP000199283">
    <property type="component" value="Unassembled WGS sequence"/>
</dbReference>
<dbReference type="AlphaFoldDB" id="A0A1H7I4B9"/>
<evidence type="ECO:0000313" key="2">
    <source>
        <dbReference type="EMBL" id="SEK56647.1"/>
    </source>
</evidence>
<feature type="transmembrane region" description="Helical" evidence="1">
    <location>
        <begin position="28"/>
        <end position="45"/>
    </location>
</feature>
<protein>
    <submittedName>
        <fullName evidence="2">Uncharacterized protein</fullName>
    </submittedName>
</protein>